<organism evidence="1 2">
    <name type="scientific">Sinosporangium album</name>
    <dbReference type="NCBI Taxonomy" id="504805"/>
    <lineage>
        <taxon>Bacteria</taxon>
        <taxon>Bacillati</taxon>
        <taxon>Actinomycetota</taxon>
        <taxon>Actinomycetes</taxon>
        <taxon>Streptosporangiales</taxon>
        <taxon>Streptosporangiaceae</taxon>
        <taxon>Sinosporangium</taxon>
    </lineage>
</organism>
<evidence type="ECO:0000313" key="2">
    <source>
        <dbReference type="Proteomes" id="UP000198923"/>
    </source>
</evidence>
<keyword evidence="2" id="KW-1185">Reference proteome</keyword>
<reference evidence="1 2" key="1">
    <citation type="submission" date="2016-10" db="EMBL/GenBank/DDBJ databases">
        <authorList>
            <person name="de Groot N.N."/>
        </authorList>
    </citation>
    <scope>NUCLEOTIDE SEQUENCE [LARGE SCALE GENOMIC DNA]</scope>
    <source>
        <strain evidence="1 2">CPCC 201354</strain>
    </source>
</reference>
<proteinExistence type="predicted"/>
<dbReference type="EMBL" id="FNCN01000026">
    <property type="protein sequence ID" value="SDH90184.1"/>
    <property type="molecule type" value="Genomic_DNA"/>
</dbReference>
<protein>
    <submittedName>
        <fullName evidence="1">Uncharacterized protein</fullName>
    </submittedName>
</protein>
<accession>A0A1G8G714</accession>
<evidence type="ECO:0000313" key="1">
    <source>
        <dbReference type="EMBL" id="SDH90184.1"/>
    </source>
</evidence>
<dbReference type="Proteomes" id="UP000198923">
    <property type="component" value="Unassembled WGS sequence"/>
</dbReference>
<sequence>MGSGNRVISLNGAAAMGRPVVATLTGCADWPSR</sequence>
<name>A0A1G8G714_9ACTN</name>
<gene>
    <name evidence="1" type="ORF">SAMN05421505_1262</name>
</gene>
<dbReference type="AlphaFoldDB" id="A0A1G8G714"/>